<evidence type="ECO:0000256" key="2">
    <source>
        <dbReference type="ARBA" id="ARBA00023186"/>
    </source>
</evidence>
<comment type="similarity">
    <text evidence="1">Belongs to the prefoldin subunit beta family.</text>
</comment>
<dbReference type="GO" id="GO:0044183">
    <property type="term" value="F:protein folding chaperone"/>
    <property type="evidence" value="ECO:0007669"/>
    <property type="project" value="TreeGrafter"/>
</dbReference>
<dbReference type="Pfam" id="PF01920">
    <property type="entry name" value="Prefoldin_2"/>
    <property type="match status" value="1"/>
</dbReference>
<sequence>MSTQLAQELATNLRSSKAQLNTVNQQLLLLERQDKLAQVTTKELESYPVDKVWRGFGKAFVLQDKSKYVQDLNHDAGIVEEQNKALKVKQHYLETTIEKIVENLKALMEKSK</sequence>
<reference evidence="4 5" key="1">
    <citation type="submission" date="2016-08" db="EMBL/GenBank/DDBJ databases">
        <title>Draft genome sequence of allopolyploid Zygosaccharomyces rouxii.</title>
        <authorList>
            <person name="Watanabe J."/>
            <person name="Uehara K."/>
            <person name="Mogi Y."/>
            <person name="Tsukioka Y."/>
        </authorList>
    </citation>
    <scope>NUCLEOTIDE SEQUENCE [LARGE SCALE GENOMIC DNA]</scope>
    <source>
        <strain evidence="4 5">NBRC 110957</strain>
    </source>
</reference>
<dbReference type="SUPFAM" id="SSF46579">
    <property type="entry name" value="Prefoldin"/>
    <property type="match status" value="1"/>
</dbReference>
<dbReference type="GO" id="GO:0005737">
    <property type="term" value="C:cytoplasm"/>
    <property type="evidence" value="ECO:0007669"/>
    <property type="project" value="TreeGrafter"/>
</dbReference>
<dbReference type="Proteomes" id="UP000187013">
    <property type="component" value="Unassembled WGS sequence"/>
</dbReference>
<dbReference type="GO" id="GO:0051082">
    <property type="term" value="F:unfolded protein binding"/>
    <property type="evidence" value="ECO:0007669"/>
    <property type="project" value="InterPro"/>
</dbReference>
<dbReference type="InterPro" id="IPR002777">
    <property type="entry name" value="PFD_beta-like"/>
</dbReference>
<gene>
    <name evidence="4" type="ORF">ZYGR_0AK07300</name>
</gene>
<feature type="coiled-coil region" evidence="3">
    <location>
        <begin position="6"/>
        <end position="33"/>
    </location>
</feature>
<evidence type="ECO:0000313" key="5">
    <source>
        <dbReference type="Proteomes" id="UP000187013"/>
    </source>
</evidence>
<keyword evidence="3" id="KW-0175">Coiled coil</keyword>
<keyword evidence="2" id="KW-0143">Chaperone</keyword>
<proteinExistence type="inferred from homology"/>
<evidence type="ECO:0000256" key="1">
    <source>
        <dbReference type="ARBA" id="ARBA00008045"/>
    </source>
</evidence>
<dbReference type="OrthoDB" id="2015447at2759"/>
<comment type="caution">
    <text evidence="4">The sequence shown here is derived from an EMBL/GenBank/DDBJ whole genome shotgun (WGS) entry which is preliminary data.</text>
</comment>
<evidence type="ECO:0000313" key="4">
    <source>
        <dbReference type="EMBL" id="GAV54228.1"/>
    </source>
</evidence>
<dbReference type="PANTHER" id="PTHR20903">
    <property type="entry name" value="PREFOLDIN SUBUNIT 1-RELATED"/>
    <property type="match status" value="1"/>
</dbReference>
<organism evidence="4 5">
    <name type="scientific">Zygosaccharomyces rouxii</name>
    <dbReference type="NCBI Taxonomy" id="4956"/>
    <lineage>
        <taxon>Eukaryota</taxon>
        <taxon>Fungi</taxon>
        <taxon>Dikarya</taxon>
        <taxon>Ascomycota</taxon>
        <taxon>Saccharomycotina</taxon>
        <taxon>Saccharomycetes</taxon>
        <taxon>Saccharomycetales</taxon>
        <taxon>Saccharomycetaceae</taxon>
        <taxon>Zygosaccharomyces</taxon>
    </lineage>
</organism>
<dbReference type="AlphaFoldDB" id="A0A1Q3AEV0"/>
<dbReference type="Gene3D" id="1.10.287.370">
    <property type="match status" value="1"/>
</dbReference>
<dbReference type="GO" id="GO:0016272">
    <property type="term" value="C:prefoldin complex"/>
    <property type="evidence" value="ECO:0007669"/>
    <property type="project" value="InterPro"/>
</dbReference>
<dbReference type="InterPro" id="IPR009053">
    <property type="entry name" value="Prefoldin"/>
</dbReference>
<dbReference type="PANTHER" id="PTHR20903:SF0">
    <property type="entry name" value="PREFOLDIN SUBUNIT 1"/>
    <property type="match status" value="1"/>
</dbReference>
<dbReference type="EMBL" id="BDGX01000037">
    <property type="protein sequence ID" value="GAV54228.1"/>
    <property type="molecule type" value="Genomic_DNA"/>
</dbReference>
<protein>
    <recommendedName>
        <fullName evidence="6">Prefoldin subunit 1</fullName>
    </recommendedName>
</protein>
<evidence type="ECO:0000256" key="3">
    <source>
        <dbReference type="SAM" id="Coils"/>
    </source>
</evidence>
<accession>A0A1Q3AEV0</accession>
<evidence type="ECO:0008006" key="6">
    <source>
        <dbReference type="Google" id="ProtNLM"/>
    </source>
</evidence>
<name>A0A1Q3AEV0_ZYGRO</name>